<dbReference type="OrthoDB" id="10256743at2759"/>
<sequence>MASPPPDTGPVPLSLPAILRTDRFAHLRDPQVHQRRAKPDRPEPEGKRWVRRRENGALHRPPSPPRLTSCDSQIHAQPTHCPPNHPRPCPSIAAPVVHISASPSLLPTPLCPIPSSRPPPSLPRTSSAGLFSLSLRGARRTLHARPSSAYLVNAIETHLVAWLQGETYLNPDQAKDVLRFPGDPVGGREDIREVAREAARLVWAVKADPAVADTGYHDGGFERYVVHCVARWYGVVSFSKDMDDHRLTYLLRPNVSRPDPRIDAATRTLDTPPTTDASDFHVSDASLSDLNTTDENTTDASDMDSVAGGLPTDARSLSDIEESRPSSPASWSVVGGSDFAVESDNDADDPGFAASLESLSLAAQDDFVTPSADTTLTPSRLRDPAMIALAARVEQGEDTTPSRTRADRDHYHLATVHPRSTSSPSPARRRPHRLPTARKVAARRRRKAKHDKKGFAGAVGTDKGTFYDYLFA</sequence>
<reference evidence="2" key="1">
    <citation type="submission" date="2021-03" db="EMBL/GenBank/DDBJ databases">
        <title>Evolutionary innovations through gain and loss of genes in the ectomycorrhizal Boletales.</title>
        <authorList>
            <person name="Wu G."/>
            <person name="Miyauchi S."/>
            <person name="Morin E."/>
            <person name="Yang Z.-L."/>
            <person name="Xu J."/>
            <person name="Martin F.M."/>
        </authorList>
    </citation>
    <scope>NUCLEOTIDE SEQUENCE</scope>
    <source>
        <strain evidence="2">BR01</strain>
    </source>
</reference>
<evidence type="ECO:0000313" key="3">
    <source>
        <dbReference type="Proteomes" id="UP000683000"/>
    </source>
</evidence>
<dbReference type="InterPro" id="IPR036867">
    <property type="entry name" value="R3H_dom_sf"/>
</dbReference>
<dbReference type="EMBL" id="JAGFBS010000028">
    <property type="protein sequence ID" value="KAG6372306.1"/>
    <property type="molecule type" value="Genomic_DNA"/>
</dbReference>
<comment type="caution">
    <text evidence="2">The sequence shown here is derived from an EMBL/GenBank/DDBJ whole genome shotgun (WGS) entry which is preliminary data.</text>
</comment>
<feature type="compositionally biased region" description="Basic residues" evidence="1">
    <location>
        <begin position="427"/>
        <end position="452"/>
    </location>
</feature>
<organism evidence="2 3">
    <name type="scientific">Boletus reticuloceps</name>
    <dbReference type="NCBI Taxonomy" id="495285"/>
    <lineage>
        <taxon>Eukaryota</taxon>
        <taxon>Fungi</taxon>
        <taxon>Dikarya</taxon>
        <taxon>Basidiomycota</taxon>
        <taxon>Agaricomycotina</taxon>
        <taxon>Agaricomycetes</taxon>
        <taxon>Agaricomycetidae</taxon>
        <taxon>Boletales</taxon>
        <taxon>Boletineae</taxon>
        <taxon>Boletaceae</taxon>
        <taxon>Boletoideae</taxon>
        <taxon>Boletus</taxon>
    </lineage>
</organism>
<gene>
    <name evidence="2" type="ORF">JVT61DRAFT_7746</name>
</gene>
<feature type="compositionally biased region" description="Polar residues" evidence="1">
    <location>
        <begin position="268"/>
        <end position="277"/>
    </location>
</feature>
<dbReference type="CDD" id="cd02325">
    <property type="entry name" value="R3H"/>
    <property type="match status" value="1"/>
</dbReference>
<dbReference type="SUPFAM" id="SSF82708">
    <property type="entry name" value="R3H domain"/>
    <property type="match status" value="1"/>
</dbReference>
<feature type="region of interest" description="Disordered" evidence="1">
    <location>
        <begin position="260"/>
        <end position="313"/>
    </location>
</feature>
<accession>A0A8I3A6M7</accession>
<feature type="compositionally biased region" description="Polar residues" evidence="1">
    <location>
        <begin position="285"/>
        <end position="300"/>
    </location>
</feature>
<protein>
    <recommendedName>
        <fullName evidence="4">R3H domain-containing protein</fullName>
    </recommendedName>
</protein>
<evidence type="ECO:0000313" key="2">
    <source>
        <dbReference type="EMBL" id="KAG6372306.1"/>
    </source>
</evidence>
<feature type="compositionally biased region" description="Basic and acidic residues" evidence="1">
    <location>
        <begin position="20"/>
        <end position="57"/>
    </location>
</feature>
<keyword evidence="3" id="KW-1185">Reference proteome</keyword>
<evidence type="ECO:0000256" key="1">
    <source>
        <dbReference type="SAM" id="MobiDB-lite"/>
    </source>
</evidence>
<dbReference type="GO" id="GO:0003676">
    <property type="term" value="F:nucleic acid binding"/>
    <property type="evidence" value="ECO:0007669"/>
    <property type="project" value="InterPro"/>
</dbReference>
<name>A0A8I3A6M7_9AGAM</name>
<feature type="region of interest" description="Disordered" evidence="1">
    <location>
        <begin position="1"/>
        <end position="86"/>
    </location>
</feature>
<dbReference type="AlphaFoldDB" id="A0A8I3A6M7"/>
<proteinExistence type="predicted"/>
<evidence type="ECO:0008006" key="4">
    <source>
        <dbReference type="Google" id="ProtNLM"/>
    </source>
</evidence>
<dbReference type="Proteomes" id="UP000683000">
    <property type="component" value="Unassembled WGS sequence"/>
</dbReference>
<feature type="region of interest" description="Disordered" evidence="1">
    <location>
        <begin position="415"/>
        <end position="457"/>
    </location>
</feature>